<evidence type="ECO:0000259" key="1">
    <source>
        <dbReference type="Pfam" id="PF13460"/>
    </source>
</evidence>
<protein>
    <submittedName>
        <fullName evidence="2">Epimerase</fullName>
    </submittedName>
</protein>
<dbReference type="Pfam" id="PF13460">
    <property type="entry name" value="NAD_binding_10"/>
    <property type="match status" value="1"/>
</dbReference>
<dbReference type="InterPro" id="IPR036291">
    <property type="entry name" value="NAD(P)-bd_dom_sf"/>
</dbReference>
<dbReference type="SUPFAM" id="SSF51735">
    <property type="entry name" value="NAD(P)-binding Rossmann-fold domains"/>
    <property type="match status" value="1"/>
</dbReference>
<proteinExistence type="predicted"/>
<sequence>MRALVAGATGQTGSRIVKQLLDGGMTVRALVRDRQKAENELPGDIEIVVGDVLKPATLDAALVDVDVVLSATGAAPSFDPTGPYKVDYEGNKNLVDAAKRAGVKQFVMVSSLCVSKIFHPLNLFWGILYWKQQAEDYLKSSGVPYTIVRPGGLRNENNDEAVVMSSADTLFEGNIPREKVAQVCVEALSQSAARNKVVEIVTSEDAIAQPLATLFANVG</sequence>
<dbReference type="InterPro" id="IPR016040">
    <property type="entry name" value="NAD(P)-bd_dom"/>
</dbReference>
<dbReference type="PANTHER" id="PTHR15020">
    <property type="entry name" value="FLAVIN REDUCTASE-RELATED"/>
    <property type="match status" value="1"/>
</dbReference>
<dbReference type="AlphaFoldDB" id="A0A2W4UZI1"/>
<accession>A0A2W4UZI1</accession>
<dbReference type="PANTHER" id="PTHR15020:SF11">
    <property type="entry name" value="OS06G0360300 PROTEIN"/>
    <property type="match status" value="1"/>
</dbReference>
<name>A0A2W4UZI1_9CYAN</name>
<feature type="domain" description="NAD(P)-binding" evidence="1">
    <location>
        <begin position="7"/>
        <end position="190"/>
    </location>
</feature>
<dbReference type="EMBL" id="QBMC01000011">
    <property type="protein sequence ID" value="PZO22299.1"/>
    <property type="molecule type" value="Genomic_DNA"/>
</dbReference>
<dbReference type="Proteomes" id="UP000249354">
    <property type="component" value="Unassembled WGS sequence"/>
</dbReference>
<comment type="caution">
    <text evidence="2">The sequence shown here is derived from an EMBL/GenBank/DDBJ whole genome shotgun (WGS) entry which is preliminary data.</text>
</comment>
<dbReference type="Gene3D" id="3.40.50.720">
    <property type="entry name" value="NAD(P)-binding Rossmann-like Domain"/>
    <property type="match status" value="1"/>
</dbReference>
<gene>
    <name evidence="2" type="ORF">DCF25_03030</name>
</gene>
<evidence type="ECO:0000313" key="2">
    <source>
        <dbReference type="EMBL" id="PZO22299.1"/>
    </source>
</evidence>
<evidence type="ECO:0000313" key="3">
    <source>
        <dbReference type="Proteomes" id="UP000249354"/>
    </source>
</evidence>
<reference evidence="3" key="1">
    <citation type="submission" date="2018-04" db="EMBL/GenBank/DDBJ databases">
        <authorList>
            <person name="Cornet L."/>
        </authorList>
    </citation>
    <scope>NUCLEOTIDE SEQUENCE [LARGE SCALE GENOMIC DNA]</scope>
</reference>
<dbReference type="CDD" id="cd05243">
    <property type="entry name" value="SDR_a5"/>
    <property type="match status" value="1"/>
</dbReference>
<organism evidence="2 3">
    <name type="scientific">Leptolyngbya foveolarum</name>
    <dbReference type="NCBI Taxonomy" id="47253"/>
    <lineage>
        <taxon>Bacteria</taxon>
        <taxon>Bacillati</taxon>
        <taxon>Cyanobacteriota</taxon>
        <taxon>Cyanophyceae</taxon>
        <taxon>Leptolyngbyales</taxon>
        <taxon>Leptolyngbyaceae</taxon>
        <taxon>Leptolyngbya group</taxon>
        <taxon>Leptolyngbya</taxon>
    </lineage>
</organism>
<reference evidence="2 3" key="2">
    <citation type="submission" date="2018-06" db="EMBL/GenBank/DDBJ databases">
        <title>Metagenomic assembly of (sub)arctic Cyanobacteria and their associated microbiome from non-axenic cultures.</title>
        <authorList>
            <person name="Baurain D."/>
        </authorList>
    </citation>
    <scope>NUCLEOTIDE SEQUENCE [LARGE SCALE GENOMIC DNA]</scope>
    <source>
        <strain evidence="2">ULC129bin1</strain>
    </source>
</reference>